<dbReference type="Pfam" id="PF09861">
    <property type="entry name" value="Lar_N"/>
    <property type="match status" value="1"/>
</dbReference>
<protein>
    <submittedName>
        <fullName evidence="2">Lactate racemase domain-containing protein</fullName>
    </submittedName>
</protein>
<dbReference type="InterPro" id="IPR048068">
    <property type="entry name" value="LarA-like"/>
</dbReference>
<proteinExistence type="predicted"/>
<comment type="caution">
    <text evidence="2">The sequence shown here is derived from an EMBL/GenBank/DDBJ whole genome shotgun (WGS) entry which is preliminary data.</text>
</comment>
<evidence type="ECO:0000313" key="3">
    <source>
        <dbReference type="Proteomes" id="UP001500621"/>
    </source>
</evidence>
<evidence type="ECO:0000313" key="2">
    <source>
        <dbReference type="EMBL" id="GAA4672807.1"/>
    </source>
</evidence>
<dbReference type="Proteomes" id="UP001500621">
    <property type="component" value="Unassembled WGS sequence"/>
</dbReference>
<dbReference type="Gene3D" id="3.40.50.11440">
    <property type="match status" value="1"/>
</dbReference>
<dbReference type="PANTHER" id="PTHR33171:SF17">
    <property type="entry name" value="LARA-LIKE N-TERMINAL DOMAIN-CONTAINING PROTEIN"/>
    <property type="match status" value="1"/>
</dbReference>
<evidence type="ECO:0000259" key="1">
    <source>
        <dbReference type="Pfam" id="PF09861"/>
    </source>
</evidence>
<dbReference type="EMBL" id="BAABIM010000001">
    <property type="protein sequence ID" value="GAA4672807.1"/>
    <property type="molecule type" value="Genomic_DNA"/>
</dbReference>
<name>A0ABP8VWT5_9ACTN</name>
<gene>
    <name evidence="2" type="ORF">GCM10023226_07160</name>
</gene>
<dbReference type="PANTHER" id="PTHR33171">
    <property type="entry name" value="LAR_N DOMAIN-CONTAINING PROTEIN"/>
    <property type="match status" value="1"/>
</dbReference>
<organism evidence="2 3">
    <name type="scientific">Nocardioides nanhaiensis</name>
    <dbReference type="NCBI Taxonomy" id="1476871"/>
    <lineage>
        <taxon>Bacteria</taxon>
        <taxon>Bacillati</taxon>
        <taxon>Actinomycetota</taxon>
        <taxon>Actinomycetes</taxon>
        <taxon>Propionibacteriales</taxon>
        <taxon>Nocardioidaceae</taxon>
        <taxon>Nocardioides</taxon>
    </lineage>
</organism>
<dbReference type="RefSeq" id="WP_345262719.1">
    <property type="nucleotide sequence ID" value="NZ_BAABIM010000001.1"/>
</dbReference>
<dbReference type="Gene3D" id="3.90.226.30">
    <property type="match status" value="1"/>
</dbReference>
<feature type="domain" description="LarA-like N-terminal" evidence="1">
    <location>
        <begin position="7"/>
        <end position="209"/>
    </location>
</feature>
<dbReference type="InterPro" id="IPR043166">
    <property type="entry name" value="LarA-like_C"/>
</dbReference>
<accession>A0ABP8VWT5</accession>
<dbReference type="InterPro" id="IPR018657">
    <property type="entry name" value="LarA-like_N"/>
</dbReference>
<reference evidence="3" key="1">
    <citation type="journal article" date="2019" name="Int. J. Syst. Evol. Microbiol.">
        <title>The Global Catalogue of Microorganisms (GCM) 10K type strain sequencing project: providing services to taxonomists for standard genome sequencing and annotation.</title>
        <authorList>
            <consortium name="The Broad Institute Genomics Platform"/>
            <consortium name="The Broad Institute Genome Sequencing Center for Infectious Disease"/>
            <person name="Wu L."/>
            <person name="Ma J."/>
        </authorList>
    </citation>
    <scope>NUCLEOTIDE SEQUENCE [LARGE SCALE GENOMIC DNA]</scope>
    <source>
        <strain evidence="3">JCM 18127</strain>
    </source>
</reference>
<keyword evidence="3" id="KW-1185">Reference proteome</keyword>
<sequence length="472" mass="51057">MDVEFEYGDGALTASLPDDAVVVRPETATHEPPPLEDPVAATRAALASPLGSEPIRGLVSAGSTVTIAFPDRVKGGTQETAHRKTSMRLLLEELDQAGVRREDIRLVCAIGLHRKNRHDEFVDYLGRDVVESVPAANLVNHDAEDPQGMVDLGTSELGDPVAMNKALAESDLTILIGHTAGNPYGGFSGGYKMPSTGLTSWRSIASHHAPRSLYRDDFVPASTGSRFREQLTAIGQRMQEAMPQPFFSIDAVLDSRSRQLGVYAGSIPEVEKASWPLATARTDLQVPGEPAEVLVIGVPRNFHYGAGMGSNPILMMQAIGASVVRAKKALVEKPVVIAAAVCDGWFNDSEFPPYREAYERLQSCQHPADMAAHQEAMATDPEWVYQYRHQFGYHPFHAFSMIYMGGIAREHSSAIYVAGARNPGLARGMGARTTATVEEALAETTAILGHTPRVLAVPRLSQPAFHLTSERA</sequence>